<name>A0A3S5BGB3_9PLAT</name>
<evidence type="ECO:0000313" key="2">
    <source>
        <dbReference type="EMBL" id="VEL23140.1"/>
    </source>
</evidence>
<keyword evidence="3" id="KW-1185">Reference proteome</keyword>
<feature type="chain" id="PRO_5018709815" description="Secreted protein" evidence="1">
    <location>
        <begin position="18"/>
        <end position="92"/>
    </location>
</feature>
<reference evidence="2" key="1">
    <citation type="submission" date="2018-11" db="EMBL/GenBank/DDBJ databases">
        <authorList>
            <consortium name="Pathogen Informatics"/>
        </authorList>
    </citation>
    <scope>NUCLEOTIDE SEQUENCE</scope>
</reference>
<dbReference type="Proteomes" id="UP000784294">
    <property type="component" value="Unassembled WGS sequence"/>
</dbReference>
<proteinExistence type="predicted"/>
<accession>A0A3S5BGB3</accession>
<comment type="caution">
    <text evidence="2">The sequence shown here is derived from an EMBL/GenBank/DDBJ whole genome shotgun (WGS) entry which is preliminary data.</text>
</comment>
<dbReference type="EMBL" id="CAAALY010060212">
    <property type="protein sequence ID" value="VEL23140.1"/>
    <property type="molecule type" value="Genomic_DNA"/>
</dbReference>
<dbReference type="AlphaFoldDB" id="A0A3S5BGB3"/>
<gene>
    <name evidence="2" type="ORF">PXEA_LOCUS16580</name>
</gene>
<organism evidence="2 3">
    <name type="scientific">Protopolystoma xenopodis</name>
    <dbReference type="NCBI Taxonomy" id="117903"/>
    <lineage>
        <taxon>Eukaryota</taxon>
        <taxon>Metazoa</taxon>
        <taxon>Spiralia</taxon>
        <taxon>Lophotrochozoa</taxon>
        <taxon>Platyhelminthes</taxon>
        <taxon>Monogenea</taxon>
        <taxon>Polyopisthocotylea</taxon>
        <taxon>Polystomatidea</taxon>
        <taxon>Polystomatidae</taxon>
        <taxon>Protopolystoma</taxon>
    </lineage>
</organism>
<protein>
    <recommendedName>
        <fullName evidence="4">Secreted protein</fullName>
    </recommendedName>
</protein>
<evidence type="ECO:0000313" key="3">
    <source>
        <dbReference type="Proteomes" id="UP000784294"/>
    </source>
</evidence>
<evidence type="ECO:0008006" key="4">
    <source>
        <dbReference type="Google" id="ProtNLM"/>
    </source>
</evidence>
<keyword evidence="1" id="KW-0732">Signal</keyword>
<evidence type="ECO:0000256" key="1">
    <source>
        <dbReference type="SAM" id="SignalP"/>
    </source>
</evidence>
<feature type="signal peptide" evidence="1">
    <location>
        <begin position="1"/>
        <end position="17"/>
    </location>
</feature>
<sequence length="92" mass="10430">MAPFIPWFLISIPRVLPIQHTLFSSLLCSQTQLSLSLSLAGSFFRLHPATPTQTDAPNFQYYEGIFFLARHKLKFSPANRNYGQTSHAPHLV</sequence>